<accession>A0A2S2DM50</accession>
<evidence type="ECO:0000313" key="1">
    <source>
        <dbReference type="EMBL" id="AWL06450.1"/>
    </source>
</evidence>
<dbReference type="AlphaFoldDB" id="A0A2S2DM50"/>
<reference evidence="1 2" key="1">
    <citation type="submission" date="2018-05" db="EMBL/GenBank/DDBJ databases">
        <title>Complete genome sequence of Massilia oculi sp. nov. CCUG 43427T (=DSM 26321T), the type strain of M. oculi, and comparison with genome sequences of other Massilia strains.</title>
        <authorList>
            <person name="Zhu B."/>
        </authorList>
    </citation>
    <scope>NUCLEOTIDE SEQUENCE [LARGE SCALE GENOMIC DNA]</scope>
    <source>
        <strain evidence="1 2">CCUG 43427</strain>
    </source>
</reference>
<dbReference type="EMBL" id="CP029343">
    <property type="protein sequence ID" value="AWL06450.1"/>
    <property type="molecule type" value="Genomic_DNA"/>
</dbReference>
<dbReference type="KEGG" id="mtim:DIR46_19760"/>
<sequence>MTIKFLLQSPDHNETTQEFQTLLASAKDGRLYILTGSVSSYDGVASELASAISWAANQANREIVLLIGIFADTKGKYTASLDQVVTKVGNLFVKTINALRSNSNTGIAINVQFVAVRKWHAKAIGLSGRGKDFLNTDFSIFGSTNFTEPARHGDNCEFDTCIINDDQDGAGPLIRMFATKLRTLIHHGFQHNREPAFAHRVVQIITQNLSNVTISPQTGQSCYQLGF</sequence>
<protein>
    <recommendedName>
        <fullName evidence="3">Phospholipase D-like domain-containing protein</fullName>
    </recommendedName>
</protein>
<gene>
    <name evidence="1" type="ORF">DIR46_19760</name>
</gene>
<proteinExistence type="predicted"/>
<dbReference type="Proteomes" id="UP000245820">
    <property type="component" value="Chromosome"/>
</dbReference>
<keyword evidence="2" id="KW-1185">Reference proteome</keyword>
<dbReference type="RefSeq" id="WP_109346767.1">
    <property type="nucleotide sequence ID" value="NZ_CP029343.1"/>
</dbReference>
<dbReference type="OrthoDB" id="9181746at2"/>
<evidence type="ECO:0000313" key="2">
    <source>
        <dbReference type="Proteomes" id="UP000245820"/>
    </source>
</evidence>
<evidence type="ECO:0008006" key="3">
    <source>
        <dbReference type="Google" id="ProtNLM"/>
    </source>
</evidence>
<name>A0A2S2DM50_9BURK</name>
<organism evidence="1 2">
    <name type="scientific">Massilia oculi</name>
    <dbReference type="NCBI Taxonomy" id="945844"/>
    <lineage>
        <taxon>Bacteria</taxon>
        <taxon>Pseudomonadati</taxon>
        <taxon>Pseudomonadota</taxon>
        <taxon>Betaproteobacteria</taxon>
        <taxon>Burkholderiales</taxon>
        <taxon>Oxalobacteraceae</taxon>
        <taxon>Telluria group</taxon>
        <taxon>Massilia</taxon>
    </lineage>
</organism>